<gene>
    <name evidence="1" type="ORF">CCAP1982_LOCUS8974</name>
</gene>
<name>A0A811URV6_CERCA</name>
<protein>
    <submittedName>
        <fullName evidence="1">(Mediterranean fruit fly) hypothetical protein</fullName>
    </submittedName>
</protein>
<organism evidence="1 2">
    <name type="scientific">Ceratitis capitata</name>
    <name type="common">Mediterranean fruit fly</name>
    <name type="synonym">Tephritis capitata</name>
    <dbReference type="NCBI Taxonomy" id="7213"/>
    <lineage>
        <taxon>Eukaryota</taxon>
        <taxon>Metazoa</taxon>
        <taxon>Ecdysozoa</taxon>
        <taxon>Arthropoda</taxon>
        <taxon>Hexapoda</taxon>
        <taxon>Insecta</taxon>
        <taxon>Pterygota</taxon>
        <taxon>Neoptera</taxon>
        <taxon>Endopterygota</taxon>
        <taxon>Diptera</taxon>
        <taxon>Brachycera</taxon>
        <taxon>Muscomorpha</taxon>
        <taxon>Tephritoidea</taxon>
        <taxon>Tephritidae</taxon>
        <taxon>Ceratitis</taxon>
        <taxon>Ceratitis</taxon>
    </lineage>
</organism>
<proteinExistence type="predicted"/>
<dbReference type="Proteomes" id="UP000606786">
    <property type="component" value="Unassembled WGS sequence"/>
</dbReference>
<evidence type="ECO:0000313" key="2">
    <source>
        <dbReference type="Proteomes" id="UP000606786"/>
    </source>
</evidence>
<comment type="caution">
    <text evidence="1">The sequence shown here is derived from an EMBL/GenBank/DDBJ whole genome shotgun (WGS) entry which is preliminary data.</text>
</comment>
<dbReference type="EMBL" id="CAJHJT010000012">
    <property type="protein sequence ID" value="CAD7000497.1"/>
    <property type="molecule type" value="Genomic_DNA"/>
</dbReference>
<keyword evidence="2" id="KW-1185">Reference proteome</keyword>
<dbReference type="AlphaFoldDB" id="A0A811URV6"/>
<sequence>MSEPVLRVTSGALCVIYCLPRYATPHSADFASYSLPVRALRLIPAEIPHLLSQSHRLWSCSPACLPACLPAKCRYQQAKRRELAAPQTNRRTDRQTDRELSGSCWYCWCSWYV</sequence>
<evidence type="ECO:0000313" key="1">
    <source>
        <dbReference type="EMBL" id="CAD7000497.1"/>
    </source>
</evidence>
<accession>A0A811URV6</accession>
<reference evidence="1" key="1">
    <citation type="submission" date="2020-11" db="EMBL/GenBank/DDBJ databases">
        <authorList>
            <person name="Whitehead M."/>
        </authorList>
    </citation>
    <scope>NUCLEOTIDE SEQUENCE</scope>
    <source>
        <strain evidence="1">EGII</strain>
    </source>
</reference>